<evidence type="ECO:0000313" key="2">
    <source>
        <dbReference type="Proteomes" id="UP001153292"/>
    </source>
</evidence>
<dbReference type="EMBL" id="OU963912">
    <property type="protein sequence ID" value="CAH0401421.1"/>
    <property type="molecule type" value="Genomic_DNA"/>
</dbReference>
<sequence>MFNFSDNYYERKCYLQREQVPTQSVMKKKMSPALANVYFKSMRPKLKVLAGLEPPMKGGGSDWFAPPSELLKGRVVLKPMKKEFLTKLGYNGIDFFGEKLVAHYKKCLEEEKKQALLDSDTNWKRRIEAACRQQWEDTSKESASYNTNQIRHAFHEFTYLYSTSINKIESLLYDAAIEEIKRIKDETHKNMTMRLEKLVKVQATELYDIYSEKLAKEKARLKALFIEKLEQSRSAMGVQLHDINVEKHLAIEKLRNYLECQNLACRVYVALKEKEVCEKEMQHSKRQHEKKVKLLKEEIAMKDFEILLANEKESKREAFNKIWQKKICEVIKKLQIFIAYCLHSLPDHAEFFVNMEKLMMLQLNEAMENPSAESVFVVEDDQFHTPVPRPHPFFLFCDKGYKPTLDQDLCPKHCSSSASQLPVIVVNKRCIYAACDNFEIFTDKIKQYIHGKRGDDKDFIDDHDSTFDVPVKFTQSTQLAELKLKSSLMQVLQKEHPNLRNLETECLLCKVPHCFCDRVEAKGVPTETHYTGTEKEPSSHSIPSGIKIESRAVELRHDRQPKWESYLDYIEPRKCKCPKTAKKNLREHLPAYMRNTSIFESSELPLYERCSLTTLKHLVKKRQGKRTPQKPIQVESKTRDICTQYSDHEFDLLCTCISDDEVDRLYRELFKELKTGSFQIVDGSFPAVNIDETSSNFATDRAYSLRNLLATSPDLEEIFRKKDCYF</sequence>
<evidence type="ECO:0000313" key="1">
    <source>
        <dbReference type="EMBL" id="CAH0401421.1"/>
    </source>
</evidence>
<proteinExistence type="predicted"/>
<dbReference type="Proteomes" id="UP001153292">
    <property type="component" value="Chromosome 19"/>
</dbReference>
<keyword evidence="2" id="KW-1185">Reference proteome</keyword>
<accession>A0ABN8B595</accession>
<protein>
    <submittedName>
        <fullName evidence="1">Uncharacterized protein</fullName>
    </submittedName>
</protein>
<organism evidence="1 2">
    <name type="scientific">Chilo suppressalis</name>
    <name type="common">Asiatic rice borer moth</name>
    <dbReference type="NCBI Taxonomy" id="168631"/>
    <lineage>
        <taxon>Eukaryota</taxon>
        <taxon>Metazoa</taxon>
        <taxon>Ecdysozoa</taxon>
        <taxon>Arthropoda</taxon>
        <taxon>Hexapoda</taxon>
        <taxon>Insecta</taxon>
        <taxon>Pterygota</taxon>
        <taxon>Neoptera</taxon>
        <taxon>Endopterygota</taxon>
        <taxon>Lepidoptera</taxon>
        <taxon>Glossata</taxon>
        <taxon>Ditrysia</taxon>
        <taxon>Pyraloidea</taxon>
        <taxon>Crambidae</taxon>
        <taxon>Crambinae</taxon>
        <taxon>Chilo</taxon>
    </lineage>
</organism>
<reference evidence="1" key="1">
    <citation type="submission" date="2021-12" db="EMBL/GenBank/DDBJ databases">
        <authorList>
            <person name="King R."/>
        </authorList>
    </citation>
    <scope>NUCLEOTIDE SEQUENCE</scope>
</reference>
<gene>
    <name evidence="1" type="ORF">CHILSU_LOCUS4645</name>
</gene>
<name>A0ABN8B595_CHISP</name>